<keyword evidence="2" id="KW-1185">Reference proteome</keyword>
<proteinExistence type="predicted"/>
<protein>
    <submittedName>
        <fullName evidence="1">Uncharacterized protein</fullName>
    </submittedName>
</protein>
<evidence type="ECO:0000313" key="2">
    <source>
        <dbReference type="Proteomes" id="UP001143910"/>
    </source>
</evidence>
<evidence type="ECO:0000313" key="1">
    <source>
        <dbReference type="EMBL" id="KAJ2975796.1"/>
    </source>
</evidence>
<accession>A0ACC1NAB8</accession>
<name>A0ACC1NAB8_9HYPO</name>
<gene>
    <name evidence="1" type="ORF">NQ176_g5319</name>
</gene>
<sequence>MALIGILVLLVAVGNTATVVGPRIADNPRCKAYPGTARWPSKEVWSAFNKTVNGKLFQPTLPGGVCHMGQSSYSKTACAQVAKAWLTYDFHLEDPISVMTNQWANDTCLPDPNTPCSPTGYPAYVIDAADVRNIKAGLDFGSGATLGNIYTALDQHNQAIVGGNCLTVSLGGYLTGGGHSILSPWHGLAADQVVEVEVVTPDGKFQKVNQDQNPDLFWALCGGGGATFGVITGFTIRTIPSPKLKVATWLAVSEPSAPFLSDLIGYVASQTPYLMNSGVAGYSAVNLSISNPIPDSGLPRTVAGFRGYMALQDNSDPEAFNTIFQPMNDTINCRWSGKAMFRSSVTEYRSFLEFIKVNYYQDAVGDNRYLVSRLLGMDALQNEKALGEALVSGSKSFGGLDFCLVGGKGVQEAKPLGGSNSVNSAWRSAYVHAMTETMGVALNSAATDEAVSALDANWEPIRKLTPSSGCYLNEASPYEKNWQQAYWGSNYDRLLKIKRETDPHDVFWCKPCVGHDRWHQLQSGQLYTGNFKR</sequence>
<dbReference type="Proteomes" id="UP001143910">
    <property type="component" value="Unassembled WGS sequence"/>
</dbReference>
<comment type="caution">
    <text evidence="1">The sequence shown here is derived from an EMBL/GenBank/DDBJ whole genome shotgun (WGS) entry which is preliminary data.</text>
</comment>
<reference evidence="1" key="1">
    <citation type="submission" date="2022-08" db="EMBL/GenBank/DDBJ databases">
        <title>Genome Sequence of Lecanicillium fungicola.</title>
        <authorList>
            <person name="Buettner E."/>
        </authorList>
    </citation>
    <scope>NUCLEOTIDE SEQUENCE</scope>
    <source>
        <strain evidence="1">Babe33</strain>
    </source>
</reference>
<dbReference type="EMBL" id="JANJQO010000661">
    <property type="protein sequence ID" value="KAJ2975796.1"/>
    <property type="molecule type" value="Genomic_DNA"/>
</dbReference>
<organism evidence="1 2">
    <name type="scientific">Zarea fungicola</name>
    <dbReference type="NCBI Taxonomy" id="93591"/>
    <lineage>
        <taxon>Eukaryota</taxon>
        <taxon>Fungi</taxon>
        <taxon>Dikarya</taxon>
        <taxon>Ascomycota</taxon>
        <taxon>Pezizomycotina</taxon>
        <taxon>Sordariomycetes</taxon>
        <taxon>Hypocreomycetidae</taxon>
        <taxon>Hypocreales</taxon>
        <taxon>Cordycipitaceae</taxon>
        <taxon>Zarea</taxon>
    </lineage>
</organism>